<reference evidence="2" key="1">
    <citation type="submission" date="2020-02" db="EMBL/GenBank/DDBJ databases">
        <authorList>
            <person name="Meier V. D."/>
        </authorList>
    </citation>
    <scope>NUCLEOTIDE SEQUENCE</scope>
    <source>
        <strain evidence="2">AVDCRST_MAG84</strain>
    </source>
</reference>
<dbReference type="EMBL" id="CADCTZ010001538">
    <property type="protein sequence ID" value="CAA9403918.1"/>
    <property type="molecule type" value="Genomic_DNA"/>
</dbReference>
<protein>
    <submittedName>
        <fullName evidence="2">Uncharacterized protein</fullName>
    </submittedName>
</protein>
<sequence>MGSESKKAFPAKAGWEREKPEKGFLWAGETPHNQIYSF</sequence>
<accession>A0A6J4P3L0</accession>
<dbReference type="AlphaFoldDB" id="A0A6J4P3L0"/>
<organism evidence="2">
    <name type="scientific">uncultured Microcoleus sp</name>
    <dbReference type="NCBI Taxonomy" id="259945"/>
    <lineage>
        <taxon>Bacteria</taxon>
        <taxon>Bacillati</taxon>
        <taxon>Cyanobacteriota</taxon>
        <taxon>Cyanophyceae</taxon>
        <taxon>Oscillatoriophycideae</taxon>
        <taxon>Oscillatoriales</taxon>
        <taxon>Microcoleaceae</taxon>
        <taxon>Microcoleus</taxon>
        <taxon>environmental samples</taxon>
    </lineage>
</organism>
<evidence type="ECO:0000256" key="1">
    <source>
        <dbReference type="SAM" id="MobiDB-lite"/>
    </source>
</evidence>
<name>A0A6J4P3L0_9CYAN</name>
<feature type="region of interest" description="Disordered" evidence="1">
    <location>
        <begin position="1"/>
        <end position="26"/>
    </location>
</feature>
<proteinExistence type="predicted"/>
<evidence type="ECO:0000313" key="2">
    <source>
        <dbReference type="EMBL" id="CAA9403918.1"/>
    </source>
</evidence>
<gene>
    <name evidence="2" type="ORF">AVDCRST_MAG84-6275</name>
</gene>